<reference evidence="3 5" key="2">
    <citation type="submission" date="2018-03" db="EMBL/GenBank/DDBJ databases">
        <authorList>
            <person name="Fogelqvist J."/>
        </authorList>
    </citation>
    <scope>NUCLEOTIDE SEQUENCE [LARGE SCALE GENOMIC DNA]</scope>
</reference>
<evidence type="ECO:0000313" key="3">
    <source>
        <dbReference type="EMBL" id="SPQ96850.1"/>
    </source>
</evidence>
<organism evidence="2 4">
    <name type="scientific">Plasmodiophora brassicae</name>
    <name type="common">Clubroot disease agent</name>
    <dbReference type="NCBI Taxonomy" id="37360"/>
    <lineage>
        <taxon>Eukaryota</taxon>
        <taxon>Sar</taxon>
        <taxon>Rhizaria</taxon>
        <taxon>Endomyxa</taxon>
        <taxon>Phytomyxea</taxon>
        <taxon>Plasmodiophorida</taxon>
        <taxon>Plasmodiophoridae</taxon>
        <taxon>Plasmodiophora</taxon>
    </lineage>
</organism>
<keyword evidence="3" id="KW-0496">Mitochondrion</keyword>
<geneLocation type="mitochondrion" evidence="3"/>
<accession>A0A0G4IH49</accession>
<proteinExistence type="predicted"/>
<dbReference type="EMBL" id="CDSF01000001">
    <property type="protein sequence ID" value="CEO94504.1"/>
    <property type="molecule type" value="Genomic_DNA"/>
</dbReference>
<feature type="transmembrane region" description="Helical" evidence="1">
    <location>
        <begin position="61"/>
        <end position="84"/>
    </location>
</feature>
<dbReference type="Proteomes" id="UP000290189">
    <property type="component" value="Unassembled WGS sequence"/>
</dbReference>
<evidence type="ECO:0000256" key="1">
    <source>
        <dbReference type="SAM" id="Phobius"/>
    </source>
</evidence>
<dbReference type="Proteomes" id="UP000039324">
    <property type="component" value="Unassembled WGS sequence"/>
</dbReference>
<sequence>MTTLTITDDDVTAGARLPQITVTRGGVSPVVIPKSGTPSPRASRNKLTGAMHFTMSHLKTIVGLEIVAFMASTALSIAIFATTWTSTSSWTMRAMLGSSVTLIAKSFVYMRGPAGDKEYALNGAYMMHMLGMVAVAIVVGLTGYTWYTDVFIRKVAVSWMSHAFFFTTAYGWCVEVALAVIMYQLISQYVMSVADKVEEPYEA</sequence>
<reference evidence="2 4" key="1">
    <citation type="submission" date="2015-02" db="EMBL/GenBank/DDBJ databases">
        <authorList>
            <person name="Chooi Y.-H."/>
        </authorList>
    </citation>
    <scope>NUCLEOTIDE SEQUENCE [LARGE SCALE GENOMIC DNA]</scope>
    <source>
        <strain evidence="2">E3</strain>
    </source>
</reference>
<gene>
    <name evidence="2" type="ORF">PBRA_000289</name>
    <name evidence="3" type="ORF">PLBR_LOCUS4065</name>
</gene>
<keyword evidence="4" id="KW-1185">Reference proteome</keyword>
<feature type="transmembrane region" description="Helical" evidence="1">
    <location>
        <begin position="129"/>
        <end position="147"/>
    </location>
</feature>
<protein>
    <submittedName>
        <fullName evidence="2">Uncharacterized protein</fullName>
    </submittedName>
</protein>
<dbReference type="EMBL" id="OVEO01000006">
    <property type="protein sequence ID" value="SPQ96850.1"/>
    <property type="molecule type" value="Genomic_DNA"/>
</dbReference>
<evidence type="ECO:0000313" key="5">
    <source>
        <dbReference type="Proteomes" id="UP000290189"/>
    </source>
</evidence>
<keyword evidence="1" id="KW-1133">Transmembrane helix</keyword>
<keyword evidence="1" id="KW-0472">Membrane</keyword>
<evidence type="ECO:0000313" key="2">
    <source>
        <dbReference type="EMBL" id="CEO94504.1"/>
    </source>
</evidence>
<feature type="transmembrane region" description="Helical" evidence="1">
    <location>
        <begin position="159"/>
        <end position="186"/>
    </location>
</feature>
<dbReference type="AlphaFoldDB" id="A0A0G4IH49"/>
<keyword evidence="1" id="KW-0812">Transmembrane</keyword>
<evidence type="ECO:0000313" key="4">
    <source>
        <dbReference type="Proteomes" id="UP000039324"/>
    </source>
</evidence>
<name>A0A0G4IH49_PLABS</name>